<dbReference type="GO" id="GO:0003700">
    <property type="term" value="F:DNA-binding transcription factor activity"/>
    <property type="evidence" value="ECO:0007669"/>
    <property type="project" value="TreeGrafter"/>
</dbReference>
<dbReference type="GO" id="GO:0090575">
    <property type="term" value="C:RNA polymerase II transcription regulator complex"/>
    <property type="evidence" value="ECO:0007669"/>
    <property type="project" value="TreeGrafter"/>
</dbReference>
<dbReference type="Proteomes" id="UP000093000">
    <property type="component" value="Unassembled WGS sequence"/>
</dbReference>
<organism evidence="4 5">
    <name type="scientific">Choanephora cucurbitarum</name>
    <dbReference type="NCBI Taxonomy" id="101091"/>
    <lineage>
        <taxon>Eukaryota</taxon>
        <taxon>Fungi</taxon>
        <taxon>Fungi incertae sedis</taxon>
        <taxon>Mucoromycota</taxon>
        <taxon>Mucoromycotina</taxon>
        <taxon>Mucoromycetes</taxon>
        <taxon>Mucorales</taxon>
        <taxon>Mucorineae</taxon>
        <taxon>Choanephoraceae</taxon>
        <taxon>Choanephoroideae</taxon>
        <taxon>Choanephora</taxon>
    </lineage>
</organism>
<dbReference type="SMART" id="SM00353">
    <property type="entry name" value="HLH"/>
    <property type="match status" value="1"/>
</dbReference>
<keyword evidence="2" id="KW-0539">Nucleus</keyword>
<dbReference type="EMBL" id="LUGH01000476">
    <property type="protein sequence ID" value="OBZ84737.1"/>
    <property type="molecule type" value="Genomic_DNA"/>
</dbReference>
<evidence type="ECO:0000256" key="1">
    <source>
        <dbReference type="ARBA" id="ARBA00023125"/>
    </source>
</evidence>
<proteinExistence type="predicted"/>
<dbReference type="PANTHER" id="PTHR10328:SF15">
    <property type="entry name" value="BHLH TRANSCRIPTION FACTOR"/>
    <property type="match status" value="1"/>
</dbReference>
<gene>
    <name evidence="4" type="ORF">A0J61_07212</name>
</gene>
<name>A0A1C7N6R1_9FUNG</name>
<dbReference type="PROSITE" id="PS50888">
    <property type="entry name" value="BHLH"/>
    <property type="match status" value="1"/>
</dbReference>
<reference evidence="4 5" key="1">
    <citation type="submission" date="2016-03" db="EMBL/GenBank/DDBJ databases">
        <title>Choanephora cucurbitarum.</title>
        <authorList>
            <person name="Min B."/>
            <person name="Park H."/>
            <person name="Park J.-H."/>
            <person name="Shin H.-D."/>
            <person name="Choi I.-G."/>
        </authorList>
    </citation>
    <scope>NUCLEOTIDE SEQUENCE [LARGE SCALE GENOMIC DNA]</scope>
    <source>
        <strain evidence="4 5">KUS-F28377</strain>
    </source>
</reference>
<dbReference type="InterPro" id="IPR036638">
    <property type="entry name" value="HLH_DNA-bd_sf"/>
</dbReference>
<keyword evidence="1" id="KW-0238">DNA-binding</keyword>
<evidence type="ECO:0000313" key="4">
    <source>
        <dbReference type="EMBL" id="OBZ84737.1"/>
    </source>
</evidence>
<dbReference type="InParanoid" id="A0A1C7N6R1"/>
<dbReference type="Pfam" id="PF00010">
    <property type="entry name" value="HLH"/>
    <property type="match status" value="1"/>
</dbReference>
<keyword evidence="5" id="KW-1185">Reference proteome</keyword>
<feature type="domain" description="BHLH" evidence="3">
    <location>
        <begin position="138"/>
        <end position="189"/>
    </location>
</feature>
<dbReference type="Gene3D" id="4.10.280.10">
    <property type="entry name" value="Helix-loop-helix DNA-binding domain"/>
    <property type="match status" value="1"/>
</dbReference>
<dbReference type="STRING" id="101091.A0A1C7N6R1"/>
<evidence type="ECO:0000256" key="2">
    <source>
        <dbReference type="ARBA" id="ARBA00023242"/>
    </source>
</evidence>
<dbReference type="GO" id="GO:0045944">
    <property type="term" value="P:positive regulation of transcription by RNA polymerase II"/>
    <property type="evidence" value="ECO:0007669"/>
    <property type="project" value="TreeGrafter"/>
</dbReference>
<dbReference type="GO" id="GO:0003677">
    <property type="term" value="F:DNA binding"/>
    <property type="evidence" value="ECO:0007669"/>
    <property type="project" value="UniProtKB-KW"/>
</dbReference>
<accession>A0A1C7N6R1</accession>
<sequence length="224" mass="26511">MRAPRLPKSVSLNPIQEYASFSGHMRSNDLFSSKAIMQEHKPHRCHLIANKYSRNKRLLLPIPYIINQKHQLSIVYHLPSHHSYRDPNQNHTVIHLKPRHAKQAYVISFYHDSNSKENWESLRTTHREGEGSYLSNYKLRVSHKLAERKRRREIKNLVDALKSTLPVDKSAKISKWEILSRAVEYISLLRNRDCHRASELLALRKELHLLQSKQATDEKYLRYH</sequence>
<protein>
    <recommendedName>
        <fullName evidence="3">BHLH domain-containing protein</fullName>
    </recommendedName>
</protein>
<dbReference type="InterPro" id="IPR011598">
    <property type="entry name" value="bHLH_dom"/>
</dbReference>
<dbReference type="OrthoDB" id="8964853at2759"/>
<dbReference type="SUPFAM" id="SSF47459">
    <property type="entry name" value="HLH, helix-loop-helix DNA-binding domain"/>
    <property type="match status" value="1"/>
</dbReference>
<dbReference type="GO" id="GO:0046983">
    <property type="term" value="F:protein dimerization activity"/>
    <property type="evidence" value="ECO:0007669"/>
    <property type="project" value="InterPro"/>
</dbReference>
<comment type="caution">
    <text evidence="4">The sequence shown here is derived from an EMBL/GenBank/DDBJ whole genome shotgun (WGS) entry which is preliminary data.</text>
</comment>
<evidence type="ECO:0000313" key="5">
    <source>
        <dbReference type="Proteomes" id="UP000093000"/>
    </source>
</evidence>
<dbReference type="AlphaFoldDB" id="A0A1C7N6R1"/>
<dbReference type="PANTHER" id="PTHR10328">
    <property type="entry name" value="PROTEIN MAX MYC-ASSOCIATED FACTOR X"/>
    <property type="match status" value="1"/>
</dbReference>
<evidence type="ECO:0000259" key="3">
    <source>
        <dbReference type="PROSITE" id="PS50888"/>
    </source>
</evidence>